<dbReference type="InterPro" id="IPR011010">
    <property type="entry name" value="DNA_brk_join_enz"/>
</dbReference>
<dbReference type="InterPro" id="IPR013762">
    <property type="entry name" value="Integrase-like_cat_sf"/>
</dbReference>
<dbReference type="Gene3D" id="1.10.150.130">
    <property type="match status" value="1"/>
</dbReference>
<evidence type="ECO:0000256" key="8">
    <source>
        <dbReference type="ARBA" id="ARBA00023172"/>
    </source>
</evidence>
<dbReference type="RefSeq" id="WP_066413403.1">
    <property type="nucleotide sequence ID" value="NZ_CP018866.1"/>
</dbReference>
<feature type="active site" evidence="10">
    <location>
        <position position="173"/>
    </location>
</feature>
<dbReference type="GO" id="GO:0007059">
    <property type="term" value="P:chromosome segregation"/>
    <property type="evidence" value="ECO:0007669"/>
    <property type="project" value="UniProtKB-UniRule"/>
</dbReference>
<dbReference type="GO" id="GO:0009037">
    <property type="term" value="F:tyrosine-based site-specific recombinase activity"/>
    <property type="evidence" value="ECO:0007669"/>
    <property type="project" value="UniProtKB-UniRule"/>
</dbReference>
<dbReference type="InterPro" id="IPR002104">
    <property type="entry name" value="Integrase_catalytic"/>
</dbReference>
<dbReference type="GO" id="GO:0005737">
    <property type="term" value="C:cytoplasm"/>
    <property type="evidence" value="ECO:0007669"/>
    <property type="project" value="UniProtKB-SubCell"/>
</dbReference>
<dbReference type="PANTHER" id="PTHR30349">
    <property type="entry name" value="PHAGE INTEGRASE-RELATED"/>
    <property type="match status" value="1"/>
</dbReference>
<evidence type="ECO:0000256" key="7">
    <source>
        <dbReference type="ARBA" id="ARBA00023125"/>
    </source>
</evidence>
<dbReference type="NCBIfam" id="NF001399">
    <property type="entry name" value="PRK00283.1"/>
    <property type="match status" value="1"/>
</dbReference>
<evidence type="ECO:0000259" key="13">
    <source>
        <dbReference type="PROSITE" id="PS51900"/>
    </source>
</evidence>
<keyword evidence="3 10" id="KW-0963">Cytoplasm</keyword>
<keyword evidence="15" id="KW-1185">Reference proteome</keyword>
<comment type="similarity">
    <text evidence="2 10">Belongs to the 'phage' integrase family. XerC subfamily.</text>
</comment>
<feature type="active site" evidence="10">
    <location>
        <position position="149"/>
    </location>
</feature>
<dbReference type="Proteomes" id="UP000215224">
    <property type="component" value="Chromosome"/>
</dbReference>
<dbReference type="InterPro" id="IPR044068">
    <property type="entry name" value="CB"/>
</dbReference>
<evidence type="ECO:0000256" key="4">
    <source>
        <dbReference type="ARBA" id="ARBA00022618"/>
    </source>
</evidence>
<keyword evidence="4 10" id="KW-0132">Cell division</keyword>
<dbReference type="KEGG" id="bcoh:BC6307_12650"/>
<reference evidence="14 15" key="1">
    <citation type="submission" date="2016-12" db="EMBL/GenBank/DDBJ databases">
        <title>The whole genome sequencing and assembly of Bacillus cohnii DSM 6307T strain.</title>
        <authorList>
            <person name="Lee Y.-J."/>
            <person name="Yi H."/>
            <person name="Bahn Y.-S."/>
            <person name="Kim J.F."/>
            <person name="Lee D.-W."/>
        </authorList>
    </citation>
    <scope>NUCLEOTIDE SEQUENCE [LARGE SCALE GENOMIC DNA]</scope>
    <source>
        <strain evidence="14 15">DSM 6307</strain>
    </source>
</reference>
<dbReference type="HAMAP" id="MF_01808">
    <property type="entry name" value="Recomb_XerC_XerD"/>
    <property type="match status" value="1"/>
</dbReference>
<dbReference type="NCBIfam" id="TIGR02224">
    <property type="entry name" value="recomb_XerC"/>
    <property type="match status" value="1"/>
</dbReference>
<organism evidence="14 15">
    <name type="scientific">Sutcliffiella cohnii</name>
    <dbReference type="NCBI Taxonomy" id="33932"/>
    <lineage>
        <taxon>Bacteria</taxon>
        <taxon>Bacillati</taxon>
        <taxon>Bacillota</taxon>
        <taxon>Bacilli</taxon>
        <taxon>Bacillales</taxon>
        <taxon>Bacillaceae</taxon>
        <taxon>Sutcliffiella</taxon>
    </lineage>
</organism>
<dbReference type="InterPro" id="IPR050090">
    <property type="entry name" value="Tyrosine_recombinase_XerCD"/>
</dbReference>
<accession>A0A223KRK1</accession>
<evidence type="ECO:0000256" key="9">
    <source>
        <dbReference type="ARBA" id="ARBA00023306"/>
    </source>
</evidence>
<dbReference type="PANTHER" id="PTHR30349:SF77">
    <property type="entry name" value="TYROSINE RECOMBINASE XERC"/>
    <property type="match status" value="1"/>
</dbReference>
<dbReference type="InterPro" id="IPR010998">
    <property type="entry name" value="Integrase_recombinase_N"/>
</dbReference>
<dbReference type="GO" id="GO:0051301">
    <property type="term" value="P:cell division"/>
    <property type="evidence" value="ECO:0007669"/>
    <property type="project" value="UniProtKB-UniRule"/>
</dbReference>
<comment type="subcellular location">
    <subcellularLocation>
        <location evidence="1 10">Cytoplasm</location>
    </subcellularLocation>
</comment>
<keyword evidence="7 10" id="KW-0238">DNA-binding</keyword>
<evidence type="ECO:0000313" key="14">
    <source>
        <dbReference type="EMBL" id="AST92066.1"/>
    </source>
</evidence>
<dbReference type="InterPro" id="IPR004107">
    <property type="entry name" value="Integrase_SAM-like_N"/>
</dbReference>
<dbReference type="GO" id="GO:0003677">
    <property type="term" value="F:DNA binding"/>
    <property type="evidence" value="ECO:0007669"/>
    <property type="project" value="UniProtKB-UniRule"/>
</dbReference>
<dbReference type="AlphaFoldDB" id="A0A223KRK1"/>
<dbReference type="InterPro" id="IPR011931">
    <property type="entry name" value="Recomb_XerC"/>
</dbReference>
<keyword evidence="9 10" id="KW-0131">Cell cycle</keyword>
<feature type="active site" evidence="10">
    <location>
        <position position="251"/>
    </location>
</feature>
<feature type="active site" description="O-(3'-phospho-DNA)-tyrosine intermediate" evidence="10">
    <location>
        <position position="283"/>
    </location>
</feature>
<dbReference type="SUPFAM" id="SSF56349">
    <property type="entry name" value="DNA breaking-rejoining enzymes"/>
    <property type="match status" value="1"/>
</dbReference>
<evidence type="ECO:0000256" key="5">
    <source>
        <dbReference type="ARBA" id="ARBA00022829"/>
    </source>
</evidence>
<evidence type="ECO:0000256" key="6">
    <source>
        <dbReference type="ARBA" id="ARBA00022908"/>
    </source>
</evidence>
<dbReference type="STRING" id="1314751.GCA_001591425_01192"/>
<dbReference type="NCBIfam" id="NF040815">
    <property type="entry name" value="recomb_XerA_Arch"/>
    <property type="match status" value="1"/>
</dbReference>
<dbReference type="InterPro" id="IPR023009">
    <property type="entry name" value="Tyrosine_recombinase_XerC/XerD"/>
</dbReference>
<evidence type="ECO:0000256" key="1">
    <source>
        <dbReference type="ARBA" id="ARBA00004496"/>
    </source>
</evidence>
<dbReference type="PROSITE" id="PS51900">
    <property type="entry name" value="CB"/>
    <property type="match status" value="1"/>
</dbReference>
<feature type="domain" description="Core-binding (CB)" evidence="13">
    <location>
        <begin position="2"/>
        <end position="88"/>
    </location>
</feature>
<evidence type="ECO:0000259" key="12">
    <source>
        <dbReference type="PROSITE" id="PS51898"/>
    </source>
</evidence>
<sequence length="306" mass="35573">MKNEIAPIQSFLQYLQVEKNYSTYTVEFYKKDIEDFWRFLITEGVHTYKEVSYREARAYLTKLYKEKYARKTVARKISSIRSFNKYLLREEKLKEDPFSLIHVPKQEQRLPQFLYEEEMEKLFTVSDLSSPIGQRDQAILEVLYGTGIRVSECCKIDLLHIDFHLGTILVHGKGSKQRYVPFGSFASEALNLYISDGRKKLLEKSRQNNQENSLFLNFRGGPLTPRGVRVILDNIVSKASTTLKISPHSLRHTFATHMLNEGADLRVVQELLGHAHLSSTQVYTHVTKEHLRKTYMQAHPRAKDGN</sequence>
<dbReference type="Gene3D" id="1.10.443.10">
    <property type="entry name" value="Intergrase catalytic core"/>
    <property type="match status" value="1"/>
</dbReference>
<evidence type="ECO:0000313" key="15">
    <source>
        <dbReference type="Proteomes" id="UP000215224"/>
    </source>
</evidence>
<dbReference type="CDD" id="cd00798">
    <property type="entry name" value="INT_XerDC_C"/>
    <property type="match status" value="1"/>
</dbReference>
<evidence type="ECO:0000256" key="3">
    <source>
        <dbReference type="ARBA" id="ARBA00022490"/>
    </source>
</evidence>
<dbReference type="EMBL" id="CP018866">
    <property type="protein sequence ID" value="AST92066.1"/>
    <property type="molecule type" value="Genomic_DNA"/>
</dbReference>
<dbReference type="GO" id="GO:0006313">
    <property type="term" value="P:DNA transposition"/>
    <property type="evidence" value="ECO:0007669"/>
    <property type="project" value="UniProtKB-UniRule"/>
</dbReference>
<keyword evidence="8 10" id="KW-0233">DNA recombination</keyword>
<keyword evidence="6 10" id="KW-0229">DNA integration</keyword>
<keyword evidence="5 10" id="KW-0159">Chromosome partition</keyword>
<dbReference type="PROSITE" id="PS51898">
    <property type="entry name" value="TYR_RECOMBINASE"/>
    <property type="match status" value="1"/>
</dbReference>
<comment type="subunit">
    <text evidence="10">Forms a cyclic heterotetrameric complex composed of two molecules of XerC and two molecules of XerD.</text>
</comment>
<protein>
    <recommendedName>
        <fullName evidence="10 11">Tyrosine recombinase XerC</fullName>
    </recommendedName>
</protein>
<feature type="domain" description="Tyr recombinase" evidence="12">
    <location>
        <begin position="109"/>
        <end position="296"/>
    </location>
</feature>
<dbReference type="Pfam" id="PF00589">
    <property type="entry name" value="Phage_integrase"/>
    <property type="match status" value="1"/>
</dbReference>
<gene>
    <name evidence="10" type="primary">xerC</name>
    <name evidence="14" type="ORF">BC6307_12650</name>
</gene>
<evidence type="ECO:0000256" key="11">
    <source>
        <dbReference type="NCBIfam" id="TIGR02224"/>
    </source>
</evidence>
<feature type="active site" evidence="10">
    <location>
        <position position="248"/>
    </location>
</feature>
<dbReference type="SUPFAM" id="SSF47823">
    <property type="entry name" value="lambda integrase-like, N-terminal domain"/>
    <property type="match status" value="1"/>
</dbReference>
<proteinExistence type="inferred from homology"/>
<dbReference type="Pfam" id="PF02899">
    <property type="entry name" value="Phage_int_SAM_1"/>
    <property type="match status" value="1"/>
</dbReference>
<evidence type="ECO:0000256" key="2">
    <source>
        <dbReference type="ARBA" id="ARBA00006657"/>
    </source>
</evidence>
<evidence type="ECO:0000256" key="10">
    <source>
        <dbReference type="HAMAP-Rule" id="MF_01808"/>
    </source>
</evidence>
<name>A0A223KRK1_9BACI</name>
<comment type="function">
    <text evidence="10">Site-specific tyrosine recombinase, which acts by catalyzing the cutting and rejoining of the recombining DNA molecules. The XerC-XerD complex is essential to convert dimers of the bacterial chromosome into monomers to permit their segregation at cell division. It also contributes to the segregational stability of plasmids.</text>
</comment>
<feature type="active site" evidence="10">
    <location>
        <position position="274"/>
    </location>
</feature>